<dbReference type="PRINTS" id="PR00237">
    <property type="entry name" value="GPCRRHODOPSN"/>
</dbReference>
<dbReference type="InParanoid" id="F7C457"/>
<proteinExistence type="inferred from homology"/>
<evidence type="ECO:0000256" key="11">
    <source>
        <dbReference type="ARBA" id="ARBA00023170"/>
    </source>
</evidence>
<accession>F7C457</accession>
<reference evidence="16" key="3">
    <citation type="submission" date="2025-09" db="UniProtKB">
        <authorList>
            <consortium name="Ensembl"/>
        </authorList>
    </citation>
    <scope>IDENTIFICATION</scope>
</reference>
<feature type="transmembrane region" description="Helical" evidence="14">
    <location>
        <begin position="60"/>
        <end position="79"/>
    </location>
</feature>
<reference evidence="16" key="2">
    <citation type="submission" date="2025-08" db="UniProtKB">
        <authorList>
            <consortium name="Ensembl"/>
        </authorList>
    </citation>
    <scope>IDENTIFICATION</scope>
</reference>
<evidence type="ECO:0000256" key="4">
    <source>
        <dbReference type="ARBA" id="ARBA00022606"/>
    </source>
</evidence>
<evidence type="ECO:0000256" key="5">
    <source>
        <dbReference type="ARBA" id="ARBA00022692"/>
    </source>
</evidence>
<dbReference type="GO" id="GO:0004930">
    <property type="term" value="F:G protein-coupled receptor activity"/>
    <property type="evidence" value="ECO:0007669"/>
    <property type="project" value="UniProtKB-KW"/>
</dbReference>
<dbReference type="InterPro" id="IPR017452">
    <property type="entry name" value="GPCR_Rhodpsn_7TM"/>
</dbReference>
<comment type="subcellular location">
    <subcellularLocation>
        <location evidence="2">Cell membrane</location>
        <topology evidence="2">Multi-pass membrane protein</topology>
    </subcellularLocation>
</comment>
<dbReference type="PRINTS" id="PR00245">
    <property type="entry name" value="OLFACTORYR"/>
</dbReference>
<evidence type="ECO:0000256" key="10">
    <source>
        <dbReference type="ARBA" id="ARBA00023157"/>
    </source>
</evidence>
<keyword evidence="5 13" id="KW-0812">Transmembrane</keyword>
<keyword evidence="3" id="KW-1003">Cell membrane</keyword>
<reference evidence="16 17" key="1">
    <citation type="journal article" date="2007" name="Nature">
        <title>Genome of the marsupial Monodelphis domestica reveals innovation in non-coding sequences.</title>
        <authorList>
            <person name="Mikkelsen T.S."/>
            <person name="Wakefield M.J."/>
            <person name="Aken B."/>
            <person name="Amemiya C.T."/>
            <person name="Chang J.L."/>
            <person name="Duke S."/>
            <person name="Garber M."/>
            <person name="Gentles A.J."/>
            <person name="Goodstadt L."/>
            <person name="Heger A."/>
            <person name="Jurka J."/>
            <person name="Kamal M."/>
            <person name="Mauceli E."/>
            <person name="Searle S.M."/>
            <person name="Sharpe T."/>
            <person name="Baker M.L."/>
            <person name="Batzer M.A."/>
            <person name="Benos P.V."/>
            <person name="Belov K."/>
            <person name="Clamp M."/>
            <person name="Cook A."/>
            <person name="Cuff J."/>
            <person name="Das R."/>
            <person name="Davidow L."/>
            <person name="Deakin J.E."/>
            <person name="Fazzari M.J."/>
            <person name="Glass J.L."/>
            <person name="Grabherr M."/>
            <person name="Greally J.M."/>
            <person name="Gu W."/>
            <person name="Hore T.A."/>
            <person name="Huttley G.A."/>
            <person name="Kleber M."/>
            <person name="Jirtle R.L."/>
            <person name="Koina E."/>
            <person name="Lee J.T."/>
            <person name="Mahony S."/>
            <person name="Marra M.A."/>
            <person name="Miller R.D."/>
            <person name="Nicholls R.D."/>
            <person name="Oda M."/>
            <person name="Papenfuss A.T."/>
            <person name="Parra Z.E."/>
            <person name="Pollock D.D."/>
            <person name="Ray D.A."/>
            <person name="Schein J.E."/>
            <person name="Speed T.P."/>
            <person name="Thompson K."/>
            <person name="VandeBerg J.L."/>
            <person name="Wade C.M."/>
            <person name="Walker J.A."/>
            <person name="Waters P.D."/>
            <person name="Webber C."/>
            <person name="Weidman J.R."/>
            <person name="Xie X."/>
            <person name="Zody M.C."/>
            <person name="Baldwin J."/>
            <person name="Abdouelleil A."/>
            <person name="Abdulkadir J."/>
            <person name="Abebe A."/>
            <person name="Abera B."/>
            <person name="Abreu J."/>
            <person name="Acer S.C."/>
            <person name="Aftuck L."/>
            <person name="Alexander A."/>
            <person name="An P."/>
            <person name="Anderson E."/>
            <person name="Anderson S."/>
            <person name="Arachi H."/>
            <person name="Azer M."/>
            <person name="Bachantsang P."/>
            <person name="Barry A."/>
            <person name="Bayul T."/>
            <person name="Berlin A."/>
            <person name="Bessette D."/>
            <person name="Bloom T."/>
            <person name="Bloom T."/>
            <person name="Boguslavskiy L."/>
            <person name="Bonnet C."/>
            <person name="Boukhgalter B."/>
            <person name="Bourzgui I."/>
            <person name="Brown A."/>
            <person name="Cahill P."/>
            <person name="Channer S."/>
            <person name="Cheshatsang Y."/>
            <person name="Chuda L."/>
            <person name="Citroen M."/>
            <person name="Collymore A."/>
            <person name="Cooke P."/>
            <person name="Costello M."/>
            <person name="D'Aco K."/>
            <person name="Daza R."/>
            <person name="De Haan G."/>
            <person name="DeGray S."/>
            <person name="DeMaso C."/>
            <person name="Dhargay N."/>
            <person name="Dooley K."/>
            <person name="Dooley E."/>
            <person name="Doricent M."/>
            <person name="Dorje P."/>
            <person name="Dorjee K."/>
            <person name="Dupes A."/>
            <person name="Elong R."/>
            <person name="Falk J."/>
            <person name="Farina A."/>
            <person name="Faro S."/>
            <person name="Ferguson D."/>
            <person name="Fisher S."/>
            <person name="Foley C.D."/>
            <person name="Franke A."/>
            <person name="Friedrich D."/>
            <person name="Gadbois L."/>
            <person name="Gearin G."/>
            <person name="Gearin C.R."/>
            <person name="Giannoukos G."/>
            <person name="Goode T."/>
            <person name="Graham J."/>
            <person name="Grandbois E."/>
            <person name="Grewal S."/>
            <person name="Gyaltsen K."/>
            <person name="Hafez N."/>
            <person name="Hagos B."/>
            <person name="Hall J."/>
            <person name="Henson C."/>
            <person name="Hollinger A."/>
            <person name="Honan T."/>
            <person name="Huard M.D."/>
            <person name="Hughes L."/>
            <person name="Hurhula B."/>
            <person name="Husby M.E."/>
            <person name="Kamat A."/>
            <person name="Kanga B."/>
            <person name="Kashin S."/>
            <person name="Khazanovich D."/>
            <person name="Kisner P."/>
            <person name="Lance K."/>
            <person name="Lara M."/>
            <person name="Lee W."/>
            <person name="Lennon N."/>
            <person name="Letendre F."/>
            <person name="LeVine R."/>
            <person name="Lipovsky A."/>
            <person name="Liu X."/>
            <person name="Liu J."/>
            <person name="Liu S."/>
            <person name="Lokyitsang T."/>
            <person name="Lokyitsang Y."/>
            <person name="Lubonja R."/>
            <person name="Lui A."/>
            <person name="MacDonald P."/>
            <person name="Magnisalis V."/>
            <person name="Maru K."/>
            <person name="Matthews C."/>
            <person name="McCusker W."/>
            <person name="McDonough S."/>
            <person name="Mehta T."/>
            <person name="Meldrim J."/>
            <person name="Meneus L."/>
            <person name="Mihai O."/>
            <person name="Mihalev A."/>
            <person name="Mihova T."/>
            <person name="Mittelman R."/>
            <person name="Mlenga V."/>
            <person name="Montmayeur A."/>
            <person name="Mulrain L."/>
            <person name="Navidi A."/>
            <person name="Naylor J."/>
            <person name="Negash T."/>
            <person name="Nguyen T."/>
            <person name="Nguyen N."/>
            <person name="Nicol R."/>
            <person name="Norbu C."/>
            <person name="Norbu N."/>
            <person name="Novod N."/>
            <person name="O'Neill B."/>
            <person name="Osman S."/>
            <person name="Markiewicz E."/>
            <person name="Oyono O.L."/>
            <person name="Patti C."/>
            <person name="Phunkhang P."/>
            <person name="Pierre F."/>
            <person name="Priest M."/>
            <person name="Raghuraman S."/>
            <person name="Rege F."/>
            <person name="Reyes R."/>
            <person name="Rise C."/>
            <person name="Rogov P."/>
            <person name="Ross K."/>
            <person name="Ryan E."/>
            <person name="Settipalli S."/>
            <person name="Shea T."/>
            <person name="Sherpa N."/>
            <person name="Shi L."/>
            <person name="Shih D."/>
            <person name="Sparrow T."/>
            <person name="Spaulding J."/>
            <person name="Stalker J."/>
            <person name="Stange-Thomann N."/>
            <person name="Stavropoulos S."/>
            <person name="Stone C."/>
            <person name="Strader C."/>
            <person name="Tesfaye S."/>
            <person name="Thomson T."/>
            <person name="Thoulutsang Y."/>
            <person name="Thoulutsang D."/>
            <person name="Topham K."/>
            <person name="Topping I."/>
            <person name="Tsamla T."/>
            <person name="Vassiliev H."/>
            <person name="Vo A."/>
            <person name="Wangchuk T."/>
            <person name="Wangdi T."/>
            <person name="Weiand M."/>
            <person name="Wilkinson J."/>
            <person name="Wilson A."/>
            <person name="Yadav S."/>
            <person name="Young G."/>
            <person name="Yu Q."/>
            <person name="Zembek L."/>
            <person name="Zhong D."/>
            <person name="Zimmer A."/>
            <person name="Zwirko Z."/>
            <person name="Jaffe D.B."/>
            <person name="Alvarez P."/>
            <person name="Brockman W."/>
            <person name="Butler J."/>
            <person name="Chin C."/>
            <person name="Gnerre S."/>
            <person name="MacCallum I."/>
            <person name="Graves J.A."/>
            <person name="Ponting C.P."/>
            <person name="Breen M."/>
            <person name="Samollow P.B."/>
            <person name="Lander E.S."/>
            <person name="Lindblad-Toh K."/>
        </authorList>
    </citation>
    <scope>NUCLEOTIDE SEQUENCE [LARGE SCALE GENOMIC DNA]</scope>
</reference>
<evidence type="ECO:0000256" key="6">
    <source>
        <dbReference type="ARBA" id="ARBA00022725"/>
    </source>
</evidence>
<dbReference type="STRING" id="13616.ENSMODP00000009606"/>
<dbReference type="Pfam" id="PF13853">
    <property type="entry name" value="7tm_4"/>
    <property type="match status" value="2"/>
</dbReference>
<dbReference type="PROSITE" id="PS50262">
    <property type="entry name" value="G_PROTEIN_RECEP_F1_2"/>
    <property type="match status" value="2"/>
</dbReference>
<feature type="transmembrane region" description="Helical" evidence="14">
    <location>
        <begin position="140"/>
        <end position="162"/>
    </location>
</feature>
<protein>
    <recommendedName>
        <fullName evidence="15">G-protein coupled receptors family 1 profile domain-containing protein</fullName>
    </recommendedName>
</protein>
<keyword evidence="8 13" id="KW-0297">G-protein coupled receptor</keyword>
<keyword evidence="7 14" id="KW-1133">Transmembrane helix</keyword>
<comment type="function">
    <text evidence="1">Odorant receptor.</text>
</comment>
<dbReference type="InterPro" id="IPR000276">
    <property type="entry name" value="GPCR_Rhodpsn"/>
</dbReference>
<feature type="transmembrane region" description="Helical" evidence="14">
    <location>
        <begin position="309"/>
        <end position="327"/>
    </location>
</feature>
<evidence type="ECO:0000256" key="8">
    <source>
        <dbReference type="ARBA" id="ARBA00023040"/>
    </source>
</evidence>
<dbReference type="eggNOG" id="ENOG502T9KH">
    <property type="taxonomic scope" value="Eukaryota"/>
</dbReference>
<keyword evidence="11 13" id="KW-0675">Receptor</keyword>
<feature type="transmembrane region" description="Helical" evidence="14">
    <location>
        <begin position="374"/>
        <end position="394"/>
    </location>
</feature>
<evidence type="ECO:0000256" key="13">
    <source>
        <dbReference type="RuleBase" id="RU000688"/>
    </source>
</evidence>
<dbReference type="AlphaFoldDB" id="F7C457"/>
<evidence type="ECO:0000256" key="3">
    <source>
        <dbReference type="ARBA" id="ARBA00022475"/>
    </source>
</evidence>
<evidence type="ECO:0000259" key="15">
    <source>
        <dbReference type="PROSITE" id="PS50262"/>
    </source>
</evidence>
<dbReference type="FunFam" id="1.20.1070.10:FF:000082">
    <property type="entry name" value="Olfactory receptor 1A1"/>
    <property type="match status" value="1"/>
</dbReference>
<keyword evidence="10" id="KW-1015">Disulfide bond</keyword>
<dbReference type="FunFam" id="1.20.1070.10:FF:000408">
    <property type="entry name" value="Olfactory receptor 59"/>
    <property type="match status" value="1"/>
</dbReference>
<feature type="domain" description="G-protein coupled receptors family 1 profile" evidence="15">
    <location>
        <begin position="210"/>
        <end position="458"/>
    </location>
</feature>
<dbReference type="HOGENOM" id="CLU_012526_2_1_1"/>
<dbReference type="Ensembl" id="ENSMODT00000009797.3">
    <property type="protein sequence ID" value="ENSMODP00000009606.3"/>
    <property type="gene ID" value="ENSMODG00000007741.3"/>
</dbReference>
<feature type="domain" description="G-protein coupled receptors family 1 profile" evidence="15">
    <location>
        <begin position="41"/>
        <end position="163"/>
    </location>
</feature>
<evidence type="ECO:0000313" key="16">
    <source>
        <dbReference type="Ensembl" id="ENSMODP00000009606.3"/>
    </source>
</evidence>
<dbReference type="FunCoup" id="F7C457">
    <property type="interactions" value="235"/>
</dbReference>
<feature type="transmembrane region" description="Helical" evidence="14">
    <location>
        <begin position="26"/>
        <end position="48"/>
    </location>
</feature>
<dbReference type="Gene3D" id="1.20.1070.10">
    <property type="entry name" value="Rhodopsin 7-helix transmembrane proteins"/>
    <property type="match status" value="2"/>
</dbReference>
<keyword evidence="9 14" id="KW-0472">Membrane</keyword>
<keyword evidence="12 13" id="KW-0807">Transducer</keyword>
<dbReference type="CDD" id="cd15918">
    <property type="entry name" value="7tmA_OR1_7-like"/>
    <property type="match status" value="1"/>
</dbReference>
<organism evidence="16 17">
    <name type="scientific">Monodelphis domestica</name>
    <name type="common">Gray short-tailed opossum</name>
    <dbReference type="NCBI Taxonomy" id="13616"/>
    <lineage>
        <taxon>Eukaryota</taxon>
        <taxon>Metazoa</taxon>
        <taxon>Chordata</taxon>
        <taxon>Craniata</taxon>
        <taxon>Vertebrata</taxon>
        <taxon>Euteleostomi</taxon>
        <taxon>Mammalia</taxon>
        <taxon>Metatheria</taxon>
        <taxon>Didelphimorphia</taxon>
        <taxon>Didelphidae</taxon>
        <taxon>Monodelphis</taxon>
    </lineage>
</organism>
<feature type="transmembrane region" description="Helical" evidence="14">
    <location>
        <begin position="229"/>
        <end position="248"/>
    </location>
</feature>
<evidence type="ECO:0000256" key="9">
    <source>
        <dbReference type="ARBA" id="ARBA00023136"/>
    </source>
</evidence>
<sequence length="479" mass="54341">MERENQSSISEFLLLGLSSQPEEQQIIFWLFLFVYLVTVIGNLLIILAIGLDARLHSPMYFFLANLSFTDICTSSVTIPKMLVSHIIGSSSISFVECMMQMYFFITFVNMDGFLLMVMAYDRYMAICRPLHYTTVMRPGLCILLVAISWVITNLHALLHTLLMAGLSFYMERENQSSISEFLLLGLSSQPEEQQIIFWLFLFVYLVTVIGNLLIILAIGLDARLHSPMYFFLANLSFADICFPSITIPKMLVNHMIGRNSISYVECMMQMYFFISFGNMDGFLLMVMAYDRYMAICRPLHYTTVMRPGICILLVAISWVVPNLHALLHTLLMAQLSFCDDNTIPHFLCDPYAVRKLSCSDTYISDLVVFTEGGVVLVTPFTCIAISYVFIFSNVMKIPSTQGIQKALSTCGSHLTVVFLYYGALMGIYLRPSSTYTGVDTVASVIFTVMTPMFNPFIYSLRNQDMKVALQRLIISKTIL</sequence>
<dbReference type="OMA" id="EQQIIFW"/>
<dbReference type="PANTHER" id="PTHR48001">
    <property type="entry name" value="OLFACTORY RECEPTOR"/>
    <property type="match status" value="1"/>
</dbReference>
<dbReference type="SUPFAM" id="SSF81321">
    <property type="entry name" value="Family A G protein-coupled receptor-like"/>
    <property type="match status" value="2"/>
</dbReference>
<evidence type="ECO:0000256" key="7">
    <source>
        <dbReference type="ARBA" id="ARBA00022989"/>
    </source>
</evidence>
<dbReference type="PROSITE" id="PS00237">
    <property type="entry name" value="G_PROTEIN_RECEP_F1_1"/>
    <property type="match status" value="1"/>
</dbReference>
<evidence type="ECO:0000256" key="14">
    <source>
        <dbReference type="SAM" id="Phobius"/>
    </source>
</evidence>
<dbReference type="GO" id="GO:0007165">
    <property type="term" value="P:signal transduction"/>
    <property type="evidence" value="ECO:0000318"/>
    <property type="project" value="GO_Central"/>
</dbReference>
<dbReference type="GO" id="GO:0004984">
    <property type="term" value="F:olfactory receptor activity"/>
    <property type="evidence" value="ECO:0000318"/>
    <property type="project" value="GO_Central"/>
</dbReference>
<name>F7C457_MONDO</name>
<evidence type="ECO:0000313" key="17">
    <source>
        <dbReference type="Proteomes" id="UP000002280"/>
    </source>
</evidence>
<feature type="transmembrane region" description="Helical" evidence="14">
    <location>
        <begin position="195"/>
        <end position="217"/>
    </location>
</feature>
<keyword evidence="6" id="KW-0552">Olfaction</keyword>
<evidence type="ECO:0000256" key="2">
    <source>
        <dbReference type="ARBA" id="ARBA00004651"/>
    </source>
</evidence>
<dbReference type="GeneTree" id="ENSGT00940000162330"/>
<keyword evidence="4" id="KW-0716">Sensory transduction</keyword>
<keyword evidence="17" id="KW-1185">Reference proteome</keyword>
<evidence type="ECO:0000256" key="1">
    <source>
        <dbReference type="ARBA" id="ARBA00002936"/>
    </source>
</evidence>
<feature type="transmembrane region" description="Helical" evidence="14">
    <location>
        <begin position="268"/>
        <end position="289"/>
    </location>
</feature>
<comment type="similarity">
    <text evidence="13">Belongs to the G-protein coupled receptor 1 family.</text>
</comment>
<dbReference type="GO" id="GO:0005886">
    <property type="term" value="C:plasma membrane"/>
    <property type="evidence" value="ECO:0000318"/>
    <property type="project" value="GO_Central"/>
</dbReference>
<feature type="transmembrane region" description="Helical" evidence="14">
    <location>
        <begin position="441"/>
        <end position="460"/>
    </location>
</feature>
<dbReference type="InterPro" id="IPR000725">
    <property type="entry name" value="Olfact_rcpt"/>
</dbReference>
<feature type="transmembrane region" description="Helical" evidence="14">
    <location>
        <begin position="99"/>
        <end position="120"/>
    </location>
</feature>
<feature type="transmembrane region" description="Helical" evidence="14">
    <location>
        <begin position="406"/>
        <end position="429"/>
    </location>
</feature>
<dbReference type="Proteomes" id="UP000002280">
    <property type="component" value="Chromosome 1"/>
</dbReference>
<evidence type="ECO:0000256" key="12">
    <source>
        <dbReference type="ARBA" id="ARBA00023224"/>
    </source>
</evidence>